<sequence length="109" mass="12059">MAGFECTCNAPPPSFLLTRYKNLHREIPSLSSQNLFVTHKNSTSSDVTHRQCLSSLTRLPLITIGSVYFTGSRSPTPCLSHVALSSSPRICRFNTVGYPFWVSNFSSVC</sequence>
<gene>
    <name evidence="1" type="ORF">MERR_LOCUS34466</name>
</gene>
<dbReference type="EMBL" id="CACVBM020001368">
    <property type="protein sequence ID" value="CAA7047231.1"/>
    <property type="molecule type" value="Genomic_DNA"/>
</dbReference>
<dbReference type="Proteomes" id="UP000467841">
    <property type="component" value="Unassembled WGS sequence"/>
</dbReference>
<dbReference type="AlphaFoldDB" id="A0A6D2JZD5"/>
<name>A0A6D2JZD5_9BRAS</name>
<organism evidence="1 2">
    <name type="scientific">Microthlaspi erraticum</name>
    <dbReference type="NCBI Taxonomy" id="1685480"/>
    <lineage>
        <taxon>Eukaryota</taxon>
        <taxon>Viridiplantae</taxon>
        <taxon>Streptophyta</taxon>
        <taxon>Embryophyta</taxon>
        <taxon>Tracheophyta</taxon>
        <taxon>Spermatophyta</taxon>
        <taxon>Magnoliopsida</taxon>
        <taxon>eudicotyledons</taxon>
        <taxon>Gunneridae</taxon>
        <taxon>Pentapetalae</taxon>
        <taxon>rosids</taxon>
        <taxon>malvids</taxon>
        <taxon>Brassicales</taxon>
        <taxon>Brassicaceae</taxon>
        <taxon>Coluteocarpeae</taxon>
        <taxon>Microthlaspi</taxon>
    </lineage>
</organism>
<reference evidence="1" key="1">
    <citation type="submission" date="2020-01" db="EMBL/GenBank/DDBJ databases">
        <authorList>
            <person name="Mishra B."/>
        </authorList>
    </citation>
    <scope>NUCLEOTIDE SEQUENCE [LARGE SCALE GENOMIC DNA]</scope>
</reference>
<evidence type="ECO:0000313" key="1">
    <source>
        <dbReference type="EMBL" id="CAA7047231.1"/>
    </source>
</evidence>
<accession>A0A6D2JZD5</accession>
<keyword evidence="2" id="KW-1185">Reference proteome</keyword>
<comment type="caution">
    <text evidence="1">The sequence shown here is derived from an EMBL/GenBank/DDBJ whole genome shotgun (WGS) entry which is preliminary data.</text>
</comment>
<protein>
    <submittedName>
        <fullName evidence="1">Uncharacterized protein</fullName>
    </submittedName>
</protein>
<evidence type="ECO:0000313" key="2">
    <source>
        <dbReference type="Proteomes" id="UP000467841"/>
    </source>
</evidence>
<proteinExistence type="predicted"/>